<dbReference type="InterPro" id="IPR002110">
    <property type="entry name" value="Ankyrin_rpt"/>
</dbReference>
<comment type="caution">
    <text evidence="7">The sequence shown here is derived from an EMBL/GenBank/DDBJ whole genome shotgun (WGS) entry which is preliminary data.</text>
</comment>
<feature type="region of interest" description="Disordered" evidence="4">
    <location>
        <begin position="3024"/>
        <end position="3060"/>
    </location>
</feature>
<dbReference type="SUPFAM" id="SSF57756">
    <property type="entry name" value="Retrovirus zinc finger-like domains"/>
    <property type="match status" value="1"/>
</dbReference>
<dbReference type="PROSITE" id="PS50158">
    <property type="entry name" value="ZF_CCHC"/>
    <property type="match status" value="1"/>
</dbReference>
<evidence type="ECO:0000256" key="2">
    <source>
        <dbReference type="PROSITE-ProRule" id="PRU00047"/>
    </source>
</evidence>
<feature type="compositionally biased region" description="Basic and acidic residues" evidence="4">
    <location>
        <begin position="496"/>
        <end position="506"/>
    </location>
</feature>
<dbReference type="InterPro" id="IPR036875">
    <property type="entry name" value="Znf_CCHC_sf"/>
</dbReference>
<evidence type="ECO:0000256" key="3">
    <source>
        <dbReference type="SAM" id="Coils"/>
    </source>
</evidence>
<feature type="domain" description="CCHC-type" evidence="5">
    <location>
        <begin position="541"/>
        <end position="558"/>
    </location>
</feature>
<dbReference type="PROSITE" id="PS50088">
    <property type="entry name" value="ANK_REPEAT"/>
    <property type="match status" value="2"/>
</dbReference>
<feature type="region of interest" description="Disordered" evidence="4">
    <location>
        <begin position="4437"/>
        <end position="4466"/>
    </location>
</feature>
<keyword evidence="8" id="KW-1185">Reference proteome</keyword>
<feature type="compositionally biased region" description="Low complexity" evidence="4">
    <location>
        <begin position="2649"/>
        <end position="2662"/>
    </location>
</feature>
<feature type="compositionally biased region" description="Basic and acidic residues" evidence="4">
    <location>
        <begin position="3051"/>
        <end position="3060"/>
    </location>
</feature>
<feature type="region of interest" description="Disordered" evidence="4">
    <location>
        <begin position="4227"/>
        <end position="4272"/>
    </location>
</feature>
<feature type="repeat" description="ANK" evidence="1">
    <location>
        <begin position="2584"/>
        <end position="2616"/>
    </location>
</feature>
<feature type="domain" description="SAP" evidence="6">
    <location>
        <begin position="1823"/>
        <end position="1857"/>
    </location>
</feature>
<feature type="region of interest" description="Disordered" evidence="4">
    <location>
        <begin position="6207"/>
        <end position="6229"/>
    </location>
</feature>
<dbReference type="InterPro" id="IPR003034">
    <property type="entry name" value="SAP_dom"/>
</dbReference>
<dbReference type="Gene3D" id="1.10.720.30">
    <property type="entry name" value="SAP domain"/>
    <property type="match status" value="1"/>
</dbReference>
<proteinExistence type="predicted"/>
<feature type="compositionally biased region" description="Low complexity" evidence="4">
    <location>
        <begin position="1137"/>
        <end position="1165"/>
    </location>
</feature>
<feature type="compositionally biased region" description="Basic residues" evidence="4">
    <location>
        <begin position="6408"/>
        <end position="6418"/>
    </location>
</feature>
<keyword evidence="2" id="KW-0863">Zinc-finger</keyword>
<feature type="compositionally biased region" description="Acidic residues" evidence="4">
    <location>
        <begin position="4456"/>
        <end position="4466"/>
    </location>
</feature>
<organism evidence="7 8">
    <name type="scientific">Prorocentrum cordatum</name>
    <dbReference type="NCBI Taxonomy" id="2364126"/>
    <lineage>
        <taxon>Eukaryota</taxon>
        <taxon>Sar</taxon>
        <taxon>Alveolata</taxon>
        <taxon>Dinophyceae</taxon>
        <taxon>Prorocentrales</taxon>
        <taxon>Prorocentraceae</taxon>
        <taxon>Prorocentrum</taxon>
    </lineage>
</organism>
<feature type="region of interest" description="Disordered" evidence="4">
    <location>
        <begin position="5110"/>
        <end position="5141"/>
    </location>
</feature>
<feature type="compositionally biased region" description="Acidic residues" evidence="4">
    <location>
        <begin position="2073"/>
        <end position="2089"/>
    </location>
</feature>
<feature type="compositionally biased region" description="Low complexity" evidence="4">
    <location>
        <begin position="1767"/>
        <end position="1782"/>
    </location>
</feature>
<dbReference type="CDD" id="cd09272">
    <property type="entry name" value="RNase_HI_RT_Ty1"/>
    <property type="match status" value="1"/>
</dbReference>
<dbReference type="Proteomes" id="UP001189429">
    <property type="component" value="Unassembled WGS sequence"/>
</dbReference>
<gene>
    <name evidence="7" type="ORF">PCOR1329_LOCUS70398</name>
</gene>
<dbReference type="PANTHER" id="PTHR48125">
    <property type="entry name" value="LP07818P1"/>
    <property type="match status" value="1"/>
</dbReference>
<evidence type="ECO:0000259" key="6">
    <source>
        <dbReference type="PROSITE" id="PS50800"/>
    </source>
</evidence>
<dbReference type="InterPro" id="IPR036361">
    <property type="entry name" value="SAP_dom_sf"/>
</dbReference>
<keyword evidence="1" id="KW-0040">ANK repeat</keyword>
<dbReference type="PANTHER" id="PTHR48125:SF12">
    <property type="entry name" value="AT HOOK TRANSCRIPTION FACTOR FAMILY-RELATED"/>
    <property type="match status" value="1"/>
</dbReference>
<feature type="region of interest" description="Disordered" evidence="4">
    <location>
        <begin position="2642"/>
        <end position="2667"/>
    </location>
</feature>
<accession>A0ABN9WWT1</accession>
<feature type="region of interest" description="Disordered" evidence="4">
    <location>
        <begin position="486"/>
        <end position="540"/>
    </location>
</feature>
<feature type="repeat" description="ANK" evidence="1">
    <location>
        <begin position="2546"/>
        <end position="2583"/>
    </location>
</feature>
<evidence type="ECO:0000256" key="4">
    <source>
        <dbReference type="SAM" id="MobiDB-lite"/>
    </source>
</evidence>
<keyword evidence="2" id="KW-0862">Zinc</keyword>
<evidence type="ECO:0000259" key="5">
    <source>
        <dbReference type="PROSITE" id="PS50158"/>
    </source>
</evidence>
<dbReference type="SMART" id="SM00248">
    <property type="entry name" value="ANK"/>
    <property type="match status" value="2"/>
</dbReference>
<feature type="region of interest" description="Disordered" evidence="4">
    <location>
        <begin position="1968"/>
        <end position="2114"/>
    </location>
</feature>
<dbReference type="Pfam" id="PF02037">
    <property type="entry name" value="SAP"/>
    <property type="match status" value="1"/>
</dbReference>
<feature type="compositionally biased region" description="Low complexity" evidence="4">
    <location>
        <begin position="2055"/>
        <end position="2065"/>
    </location>
</feature>
<feature type="region of interest" description="Disordered" evidence="4">
    <location>
        <begin position="2778"/>
        <end position="2799"/>
    </location>
</feature>
<keyword evidence="2" id="KW-0479">Metal-binding</keyword>
<feature type="non-terminal residue" evidence="7">
    <location>
        <position position="6441"/>
    </location>
</feature>
<dbReference type="InterPro" id="IPR036770">
    <property type="entry name" value="Ankyrin_rpt-contain_sf"/>
</dbReference>
<dbReference type="EMBL" id="CAUYUJ010019293">
    <property type="protein sequence ID" value="CAK0890074.1"/>
    <property type="molecule type" value="Genomic_DNA"/>
</dbReference>
<feature type="region of interest" description="Disordered" evidence="4">
    <location>
        <begin position="6384"/>
        <end position="6418"/>
    </location>
</feature>
<dbReference type="SUPFAM" id="SSF68906">
    <property type="entry name" value="SAP domain"/>
    <property type="match status" value="1"/>
</dbReference>
<sequence length="6441" mass="696616">MAWHVGRQGPIVVQANCMGGASFLTGSFILAERCQLEKEAYWSDGGPSNVQAVVNATRSREPFRYPGTAKSQVGQWVAVDARGNEFTDNDALNKELPGIFDVLRRGRDVLVHCNRSFRRGPVVCAALFRRCTGHPVAGLQELSLGGSLDQMKEIPQRELPQGPVVMSKRDKSDYDNHDIPVPMFYVERIWMIASTVYVNAGGAVALAPAMAAAPKKETEFRFEAAARVAAEDIARALEGALQAAEQRVQAAEERALAAESAAASAGAAVNRPVAAARAAPQDLVDTRLLAKPKAFGGSEDEWPGWSFKMLAYLGALDEQMANELTAAMTFPLEEVRNARLLEEGASQRSRQLYFILVLLLEGAALQLIKPVGVGEGYRAWRTLQDMYEPDRPGRHAGLLQELIAFQFPEDNIVGMLADFDFKVTKYESQSHERIGDRIKMAILQRGIQDEALRAHLVHNASRLVTWELMRNEVHMVISTRSAIAAVPPPVPMDTSAVEKARREAASKGKGKKGKDGKGRKGKGGDNSTDQKSQAAKDRAERRCFHCHKTGHVKSECRKFLAEQKKKKGTNAVEQESKPTGAPPAASAAGSAAPVMAIATESGAEPLWCLAIELGELGSPIEQLSQPEASSEHAQPRQPFLVGASPIEQLSQPGAANEHETFESKEIVGINEHWVMVDSGAARSVCPPSHGAHETLRDLSERIRLVGASGDDIPCHGERFVTYTKGGHKIGVDYKVADVKRPVLGVSQAVDKGTSWVFTPSGSYMIPKPIEFSDPDAVPLVRRNDLFYLKMDRYGEGVKNSLVMPAEASEPAAQAELEESVPVRVKKDPVKPSLAEQRTHELVHIPARSWCWVCVRSKFTDDPHYKAGHERTGDEVQIDYYFLGQLSILNMVHMNSQAIHGIMGPKGTDAYMIKTAVATIENWGLDRIVLKHDQEASITALAREIKAQRKAPTMIESAQRANHQGVGGVERANEELGKQIRALLFSVGDNYKRELPAEHGLLPWLIRHAGWQLNRFTVHGNGKTTYEVLKGRPYRGELVNFAECVWARDPTPTSKLQPRWHAAVWLGKTEVSDEHLVAGPTRTRWCHQLLRSTYITRALIDKYGWTPMCPRCVTGMGSHSEECRKRIENELRKEEMARAAAEAAPSSAAAGAAPTPAAAGAAPGPAAGAGDGRPGSSGDASMAPRDDQGEASAKRPRQTAAITVGSLAVGAFVEINPCTYEGLDQQSHEELETVTEIESCEPLEIGMFEVSPVEPAAITVLPDAEKHVYDARSGKELPRDLVRRGREAEIEEMRRHGVFEEVRVAESRGKVVRFKWVEDLRTKAMYGTRKAAQAWQEYVAGVFKKNNWTRIAVAAGVYHEPLLDMTSAIHGDDILTEGEEESLDVLDQQLMASMDVKCIGRVGPDGVRELPYLKRKIRWTGKGFVWIGDTKHVTRCVELLGLTECKPADTPGSKATGKSVREALDPLPHDEAKLYQQVAGLVNYVAVDRPDIQFAVKVILTDMGKPTVISMLRLRRCVRYLHGRRELGWFYEKQEMPKEVLYETDSDWAEDEITRKSTSSVYGFFGSHLLETQVASQPVVALSSGEAEFYAIGRGAASAIMMRQFYQQCGIEVASKVHSDSNAGRAIATRIGSGKVRHLQIRDLWVQERVRLGELQLGRVDTESNRSDLGTKHLDGKRVLKLLEMSNLRLLTKGLAAGVGVTFAEAAEHGDKQCSAAADDEVESNIGSIVLAMIMFIIVLVLMVKGAVVCTRGAVQLFSSRAASAAPPAGAARAAPQADGTARPEAASKDAPEGHVVSRAAAIAAPEQVAEGRDLGTEYLGKMLAEATVAELKEELRWRKLPVSGLKADLIVRLTRDGGQHMASSEGLAAAAWAARLVPGRVPIRAFRSAQARGSHGGDARFGLSLSLQKGGSSRSTEKMQGDALARILEANDDITIRCAEGEVVGEAELQEYLQMSFMEECDRDSPRALIDKQSGNDIELEQLAEPPRSRPSDSKAGSDSSDSKAGGDASDSKAGSSDPEAGSPEPGASPDPGPCSPESRGSSCSPESRASYCSPEPNEPAAAAEGDSFYEGQQEEEREEEEGEEDEEAQQPGKKPAGGETAAEAAEEAAVEAPEGDAAIEGFTGIVANKGTSGAGNQIAQLRGNMRSDSDKERLGCTGDREIGKIVGKYVVTRVAQVHPQRGDTLCTNINLSDLQREALARASRAILVLGLIVLICPWWSGKGAADGKTGQAEKGDDSHSSFYSDSDDSENEQGGAASASTATAPANALMAEAAALLDPAATLKAFIRGLQVGRPANPQGAKNGIAEAKTLWEVTGPLKNTYAAAPAAIGSKKGDIRSARCRLGVVDKAVAYGNGPASPSPFLRATMRSSNAWHLRDELAQLCSNWLVRFPTEMGGVTAVGPTSYSAAGKYLNDAEASFEEAFAAQEALVRTLKMRAETALGAEKGPSEAKRREVAEMTELLVRAQSLTQQAAEALLPGADAGELAEVPLGRGLLDFSVRVGVRPEATVAKGGNDLVLEMCCGVSQRHWGQGRGTAMSLNEKDAYGWAPLHILAQNKNNADAECSMMRILIAHRADLNLRGNRGSTPLLEAAGAAAISQARALLQHGAGANLANDDGATPLGCAWANMGCWQIIKDGGGPEGTGVSGKGRAAAAKAATSRGARAEAPSRLRAPGAATDGDMLGARLAADSFALQSKFETLALEFPGHAPARLLFAKCEAPASVGDKPVSLGVAFGGVADYVIRPFESSGGSARGDGEHCWNAPSFCTEAGLREDRFQASARASRKRGGPGAVEGDGPSAIPAELAAEAPTGDRDWILLRRMLVWPVYRGDQPESIAARSRTAGCVTVLQEGVVDKGEMSRSVVNAWRDAVLDHGVLLWEVSGRGTRWRDLNLLGLGVRKGGAGRSREVPASYLGALSVAKRKAAGSGVRSASQLAIGMAAAQGPAAPLLSAQERQQKRAKMGKEETAAISQSTVQVSARAADRIAAEGAAHWGAALDGTQVSGEKVMVATYCLPKRDVHFWAPPMGQMRPATAPRGPKTTPAPEPSSRPRALDETGVERVLTDEGAAKAGRHMSQMSGAFFAEPETWAWKKFQNLSDLEKLGPLKAARTGQGLPGPLAAPLPDDLKILSLAICSDQEQIQIAGGEFIFTPEPRGLGCAGVRLADDFHRWRDDLSMAISLSGLAPFARAGTLIFNIGHGPRQSRAFFHQLRAEAGRAGAALSAGSQLDLRFWPRREADLEGDGERPDQAAARMDWLRGLPREFDIMGVKVSPSKWMSFCDAGFEWSKKLASRAVTMASLCTREGWIVASEGLFASARLLNIGDGVKPATESKSEAAKSAKQKLENLKVLKGHHHASALTSHAREDAYKIINRMNMTLDGSHPLVRDLIDKLVQFHTDAQWLGKRLVKVSNMQSAQRTIKKRGQDAIPLPNKVVRSMGERGAPSLRARPQAKQAARPVLATRAQLLRQLRKLSAQNGNLLDRLGQADQHARDLHSRCAILVAGNVRRQSAKLTGRVSMHGGYAMALCRNLTHVGSMGLVKTMQLPVRKNTVERWERIFAINILMQSRRCFADIAGICSQGLGVEESKRWSIVNVRGDATNSNVTSHSGKAFVSCFTCLFRDAFGRMFKRQVHGPLQQQPVHCYGFTVRNMLESSLTSVGLPTWTDSGQAQHVRSYLFLSDSGPDEVEADNLIKEDIRPIRYTCHARQWCLEHLTHLIAGADLHRHYDYWVALATFVNVYRSVGNPIRVKMEWERLRPHDDALKIIKRRLPPRPLRGRWSSVNETEKWVGEVGAWRHLPSIFLSAMVVPDAFAEIQRKLHPTVAAKAAAKAKAVAKGKSKANVTIHLLKKPKPKKPKQMPKVAKTKTTSVILESRFGDSADVLEELVGESCKLYSVKKGKWTTNAMMSVSSKWFWCTMHVSSTARAGLEAFSQMLRKYQEYDPFAASEKHMQELRDGHLPSPTKPPLVVQLVSGRALDVYDQVCGLLNPMSSKDTWENPLNDIINEGYLQGDDRDSSLSKWLGKAVEAVLAVACDYKRRILDPVCGLFPTRLFWLIVSPPSEKCPCRGRVAVEILSNAFTDDFTVKFKEHWFTDVLGCADTGECSLMMYTYLCDVAATFKVTTRDLEGCNNIVKWMGKVAPNMSFPLMNARFVAKKHITATLPDDPKMDANGECRQQLLNDCVDNHLLAIREFRANGARMLQGEARGPLADGDAVGGLPESAEFADEDCEIDGGVGPEDASVGADQAGGGDDADVGPGADQPSGGHWAPQPPHPVYERMRATATGQSGACGHYVPPRVYDRVVQEKASRLWLRFRKRIEAELGQAFATSSRFAYSANVDGSSQLLVPILKFGRCTYWFAVLELGESESGLERVPPEGRDLGCAHIPLPVTFHSSLQVMCNLAMLGATLDSVAVFTLDWYSINAANILDVARISLATLARKPTPKPGEPAEPAAAEGGVGDDPEPEGVDGQEWAAADEAASADHELALHLALLGEAGKAAAAAADAEDMRAVRSLVKAKAPKQGGGSDDGDADVHCPSEDRAKEMVEMETAVIGACGSGDASEETMEIVKAASELGPDAMLGPAVEAGGPPPPPPEAPPDIDIARDILNVALAFCAHVSHITSEPAFALGPEKHRISIVELVEKCAGIEVASARLVHVDDVGPPLRGRILRPNSEHRLSSEDAWRRRFVGWGAAAQPLGMSEGAAGSGRVVNPYDEHPSVEVPFPGLSGRLLQDQLWRTFAVNEQEIKNGGVRRGLRSDTWAIAADEHGKKLLVVSGMHLIRAAYKAFREAPDNPQVEATINAGVMNVTIFNHKTPRYVALYLVDQGNSMNQVASVTSHIERMKATSQLKIQLAKHMEGTPARDAQGSQSGYEKKKRAFITTHPRKMFQEYSSFSNAAAVVDKLQELKLWNKFEEYHEGNAQYLKIPVAASSDIFYINAFLVRNVLDGFHIGQLPHREFAFMQLQKYVVPTRDGIPHLFKDRKGAVKVVQDLTRFDSQVQACPLQVIGQKLQEVATEVGFTLDCSSDYGINNVLTNPYLRMIEFTCEGAISLPVVPKKNADVSGLLDRLQGERDDEGKGGGTDKNAKKVKVCKKFDAALSHALKLFRRQLEARRGERAEQGDGEGGEEEEEEEDEEDTGGWNPDLLDIIRDEEDAADQLRCFIAKNDPLSGRLAAISRTHDAATKMVSTLWKLSEADGWPFDSTQASRSEDVKHIVAKLGAVIAGAFNMACFNFVALALKDLADEWPSADDVPKVARGFFQILKGPAEARSFLQLRTKYMFILLKEVRDILMEKDPACEALKVVKACQTILVQAADVDVRVPFEDGDEKDSDWVRLWTSMILRLEGSLSKPAPQDKTGDDDREVDHAAQEFKQKMMFQQAAATMKVPELRVALGMSARNAKGEGSSNRSELVANYVDMKLKEAAASTSPKNKYDDIFSDILETTLVGQAAAQAIDSASASFNLEFVARDISGNTSGAFMSELVSFLTWGCQKLHHARPVGESASSDAPLRDVGAVYTKRTSTDNKSPHKKIYANVRDLAKEGGTGLVMHFIGVVRPALVLDQKEQPTDGQQDKDDAKAQNVTMGTVNAGSQLQQMAVENIGNRCRAALPHEVRAVGGSSTRQAKTQNAVATATRLLCDGDVVAGLRLVLHAAEAQRIAFGKLTKDLTGAEGALKVRPGWARQEWSGFLEKTPKCMGNSAGLKRCGFIVNVTAAMHHGAKPADGGLEVPGGPPIVPLRVASIGVQGHAGVTHEKYSRPPQTVSSMAQRGALARNDVIGEFERAEVGPFAKLNLKDDAEMKPLIHDAKATSRPAPVGAKPRAKARAQARVALLEKTGKIRDESMFKSFTPASERNLRVELQFLRVLHEGDLRHGANDCWVARFLPPGGLVRAESRSEALFVLKSHGCSALRWPAEQECEGARGAQIGARGVAAAQQPLLNAQAESGFPGVGEEPLEALLTSKGKALPADAAAADHRETDLVLAATSAIKPVLVPGEAQAVEKCAVQDAKNTEQITKWKMKWAPRGGPIDAGDYNGRWRALHPPTNRWKSAPWTERGYERAACEAICSACIGGGQRCSAFLTSACVALLVRILFGDKPVLRPIQFRVLEASACAAFIFGVSLCFAPMSVAWVLNRASASSAPGPISAAMASHSRAEKAADKEGAAVLASLSGAGEAAVEQTVEDAVKILRADPGLVHHLNALLHNEEWKAVPRASADSKTAASGEKPEAEQHQGKRLRAGLKKFEHLDRQNGLVDFLLHKLEPDRLPETPGDGCWHEAFKLGLLYPGLKVGPDSPFPTLTYEGLNGFYYGAKGESADERSVTSRLDHQDPKAALKFDAGELEFEGRFDYNASATIKKHGRSHEVQDLLQEFVAKGVAAPPRSPDWAGAAFAKRKGPAAPKQTADGGQGKGRGSERRRWHAKRTAKHAVWTGRGSEVRGLCARGVGLT</sequence>
<feature type="region of interest" description="Disordered" evidence="4">
    <location>
        <begin position="1767"/>
        <end position="1791"/>
    </location>
</feature>
<dbReference type="PROSITE" id="PS50800">
    <property type="entry name" value="SAP"/>
    <property type="match status" value="1"/>
</dbReference>
<reference evidence="7" key="1">
    <citation type="submission" date="2023-10" db="EMBL/GenBank/DDBJ databases">
        <authorList>
            <person name="Chen Y."/>
            <person name="Shah S."/>
            <person name="Dougan E. K."/>
            <person name="Thang M."/>
            <person name="Chan C."/>
        </authorList>
    </citation>
    <scope>NUCLEOTIDE SEQUENCE [LARGE SCALE GENOMIC DNA]</scope>
</reference>
<name>A0ABN9WWT1_9DINO</name>
<dbReference type="Gene3D" id="1.25.40.20">
    <property type="entry name" value="Ankyrin repeat-containing domain"/>
    <property type="match status" value="1"/>
</dbReference>
<feature type="region of interest" description="Disordered" evidence="4">
    <location>
        <begin position="1133"/>
        <end position="1197"/>
    </location>
</feature>
<feature type="region of interest" description="Disordered" evidence="4">
    <location>
        <begin position="2227"/>
        <end position="2261"/>
    </location>
</feature>
<feature type="compositionally biased region" description="Polar residues" evidence="4">
    <location>
        <begin position="2039"/>
        <end position="2048"/>
    </location>
</feature>
<feature type="compositionally biased region" description="Acidic residues" evidence="4">
    <location>
        <begin position="5118"/>
        <end position="5135"/>
    </location>
</feature>
<dbReference type="SMART" id="SM00513">
    <property type="entry name" value="SAP"/>
    <property type="match status" value="1"/>
</dbReference>
<dbReference type="SUPFAM" id="SSF48403">
    <property type="entry name" value="Ankyrin repeat"/>
    <property type="match status" value="1"/>
</dbReference>
<keyword evidence="3" id="KW-0175">Coiled coil</keyword>
<evidence type="ECO:0000313" key="8">
    <source>
        <dbReference type="Proteomes" id="UP001189429"/>
    </source>
</evidence>
<feature type="region of interest" description="Disordered" evidence="4">
    <location>
        <begin position="563"/>
        <end position="587"/>
    </location>
</feature>
<protein>
    <submittedName>
        <fullName evidence="7">Uncharacterized protein</fullName>
    </submittedName>
</protein>
<feature type="compositionally biased region" description="Low complexity" evidence="4">
    <location>
        <begin position="1994"/>
        <end position="2018"/>
    </location>
</feature>
<evidence type="ECO:0000313" key="7">
    <source>
        <dbReference type="EMBL" id="CAK0890074.1"/>
    </source>
</evidence>
<evidence type="ECO:0000256" key="1">
    <source>
        <dbReference type="PROSITE-ProRule" id="PRU00023"/>
    </source>
</evidence>
<dbReference type="InterPro" id="IPR001878">
    <property type="entry name" value="Znf_CCHC"/>
</dbReference>
<feature type="coiled-coil region" evidence="3">
    <location>
        <begin position="227"/>
        <end position="261"/>
    </location>
</feature>